<dbReference type="Proteomes" id="UP000887574">
    <property type="component" value="Unplaced"/>
</dbReference>
<organism evidence="2 3">
    <name type="scientific">Ditylenchus dipsaci</name>
    <dbReference type="NCBI Taxonomy" id="166011"/>
    <lineage>
        <taxon>Eukaryota</taxon>
        <taxon>Metazoa</taxon>
        <taxon>Ecdysozoa</taxon>
        <taxon>Nematoda</taxon>
        <taxon>Chromadorea</taxon>
        <taxon>Rhabditida</taxon>
        <taxon>Tylenchina</taxon>
        <taxon>Tylenchomorpha</taxon>
        <taxon>Sphaerularioidea</taxon>
        <taxon>Anguinidae</taxon>
        <taxon>Anguininae</taxon>
        <taxon>Ditylenchus</taxon>
    </lineage>
</organism>
<keyword evidence="2" id="KW-1185">Reference proteome</keyword>
<name>A0A915EFL5_9BILA</name>
<reference evidence="3" key="1">
    <citation type="submission" date="2022-11" db="UniProtKB">
        <authorList>
            <consortium name="WormBaseParasite"/>
        </authorList>
    </citation>
    <scope>IDENTIFICATION</scope>
</reference>
<sequence>MRQVKANKICDYFFKIWINSQLDSCRNAVLKKITIREKLGLGDFVETIESTLEKWSNSPEQEEQAAVPKIRRELYYDAYQLKQHLVYLELINNSYVSWKRYLEFKSTIRIIQPSTIWPNSYVCNFFDGVKKRHCKHSLMVMCMNGLFSYPPDVTAKPLKRRQKSGRPTLASSALSRI</sequence>
<evidence type="ECO:0000313" key="3">
    <source>
        <dbReference type="WBParaSite" id="jg536"/>
    </source>
</evidence>
<proteinExistence type="predicted"/>
<accession>A0A915EFL5</accession>
<feature type="region of interest" description="Disordered" evidence="1">
    <location>
        <begin position="158"/>
        <end position="177"/>
    </location>
</feature>
<dbReference type="WBParaSite" id="jg536">
    <property type="protein sequence ID" value="jg536"/>
    <property type="gene ID" value="jg536"/>
</dbReference>
<evidence type="ECO:0000256" key="1">
    <source>
        <dbReference type="SAM" id="MobiDB-lite"/>
    </source>
</evidence>
<protein>
    <submittedName>
        <fullName evidence="3">SWIM-type domain-containing protein</fullName>
    </submittedName>
</protein>
<dbReference type="AlphaFoldDB" id="A0A915EFL5"/>
<evidence type="ECO:0000313" key="2">
    <source>
        <dbReference type="Proteomes" id="UP000887574"/>
    </source>
</evidence>